<evidence type="ECO:0000256" key="3">
    <source>
        <dbReference type="ARBA" id="ARBA00022989"/>
    </source>
</evidence>
<evidence type="ECO:0000313" key="6">
    <source>
        <dbReference type="EMBL" id="GEM79134.1"/>
    </source>
</evidence>
<organism evidence="6 7">
    <name type="scientific">Vibrio superstes NBRC 103154</name>
    <dbReference type="NCBI Taxonomy" id="1219062"/>
    <lineage>
        <taxon>Bacteria</taxon>
        <taxon>Pseudomonadati</taxon>
        <taxon>Pseudomonadota</taxon>
        <taxon>Gammaproteobacteria</taxon>
        <taxon>Vibrionales</taxon>
        <taxon>Vibrionaceae</taxon>
        <taxon>Vibrio</taxon>
    </lineage>
</organism>
<name>A0A511QP91_9VIBR</name>
<evidence type="ECO:0000313" key="7">
    <source>
        <dbReference type="Proteomes" id="UP000321113"/>
    </source>
</evidence>
<dbReference type="EMBL" id="BJXK01000004">
    <property type="protein sequence ID" value="GEM79134.1"/>
    <property type="molecule type" value="Genomic_DNA"/>
</dbReference>
<dbReference type="Pfam" id="PF07869">
    <property type="entry name" value="DUF1656"/>
    <property type="match status" value="1"/>
</dbReference>
<evidence type="ECO:0000256" key="1">
    <source>
        <dbReference type="ARBA" id="ARBA00022475"/>
    </source>
</evidence>
<reference evidence="6 7" key="1">
    <citation type="submission" date="2019-07" db="EMBL/GenBank/DDBJ databases">
        <title>Whole genome shotgun sequence of Vibrio superstes NBRC 103154.</title>
        <authorList>
            <person name="Hosoyama A."/>
            <person name="Uohara A."/>
            <person name="Ohji S."/>
            <person name="Ichikawa N."/>
        </authorList>
    </citation>
    <scope>NUCLEOTIDE SEQUENCE [LARGE SCALE GENOMIC DNA]</scope>
    <source>
        <strain evidence="6 7">NBRC 103154</strain>
    </source>
</reference>
<evidence type="ECO:0000256" key="5">
    <source>
        <dbReference type="SAM" id="Phobius"/>
    </source>
</evidence>
<evidence type="ECO:0000256" key="2">
    <source>
        <dbReference type="ARBA" id="ARBA00022692"/>
    </source>
</evidence>
<keyword evidence="1" id="KW-1003">Cell membrane</keyword>
<comment type="caution">
    <text evidence="6">The sequence shown here is derived from an EMBL/GenBank/DDBJ whole genome shotgun (WGS) entry which is preliminary data.</text>
</comment>
<accession>A0A511QP91</accession>
<feature type="transmembrane region" description="Helical" evidence="5">
    <location>
        <begin position="13"/>
        <end position="35"/>
    </location>
</feature>
<gene>
    <name evidence="6" type="ORF">VSU01S_13790</name>
</gene>
<keyword evidence="7" id="KW-1185">Reference proteome</keyword>
<dbReference type="Proteomes" id="UP000321113">
    <property type="component" value="Unassembled WGS sequence"/>
</dbReference>
<keyword evidence="3 5" id="KW-1133">Transmembrane helix</keyword>
<feature type="transmembrane region" description="Helical" evidence="5">
    <location>
        <begin position="42"/>
        <end position="67"/>
    </location>
</feature>
<dbReference type="InterPro" id="IPR012451">
    <property type="entry name" value="DUF1656"/>
</dbReference>
<evidence type="ECO:0000256" key="4">
    <source>
        <dbReference type="ARBA" id="ARBA00023136"/>
    </source>
</evidence>
<sequence length="70" mass="7846">MKSMPSEVVIGEIYFPPLLLAVLIAYLATTIFSFVGNKIGMYRYIAVPAIFELSLVVIIVGIISRFWHLV</sequence>
<proteinExistence type="predicted"/>
<protein>
    <submittedName>
        <fullName evidence="6">DUF1656 domain-containing protein</fullName>
    </submittedName>
</protein>
<dbReference type="AlphaFoldDB" id="A0A511QP91"/>
<keyword evidence="2 5" id="KW-0812">Transmembrane</keyword>
<keyword evidence="4 5" id="KW-0472">Membrane</keyword>